<accession>A0A2P6NPV4</accession>
<evidence type="ECO:0000256" key="1">
    <source>
        <dbReference type="SAM" id="SignalP"/>
    </source>
</evidence>
<feature type="chain" id="PRO_5015162464" evidence="1">
    <location>
        <begin position="20"/>
        <end position="256"/>
    </location>
</feature>
<keyword evidence="3" id="KW-1185">Reference proteome</keyword>
<dbReference type="AlphaFoldDB" id="A0A2P6NPV4"/>
<feature type="signal peptide" evidence="1">
    <location>
        <begin position="1"/>
        <end position="19"/>
    </location>
</feature>
<name>A0A2P6NPV4_9EUKA</name>
<dbReference type="InParanoid" id="A0A2P6NPV4"/>
<protein>
    <submittedName>
        <fullName evidence="2">HIPL2 protein</fullName>
    </submittedName>
</protein>
<keyword evidence="1" id="KW-0732">Signal</keyword>
<organism evidence="2 3">
    <name type="scientific">Planoprotostelium fungivorum</name>
    <dbReference type="NCBI Taxonomy" id="1890364"/>
    <lineage>
        <taxon>Eukaryota</taxon>
        <taxon>Amoebozoa</taxon>
        <taxon>Evosea</taxon>
        <taxon>Variosea</taxon>
        <taxon>Cavosteliida</taxon>
        <taxon>Cavosteliaceae</taxon>
        <taxon>Planoprotostelium</taxon>
    </lineage>
</organism>
<dbReference type="InterPro" id="IPR036790">
    <property type="entry name" value="Frizzled_dom_sf"/>
</dbReference>
<sequence length="256" mass="28174">MEPVIRILTVFVFYQGCTGLSSFYQANDFTTLPVTWFNFSSSISPSSTVCIYPTGNKGQQPQPASLTFCTQYSSKTCCSADYAQWIDSESQLSTIYGSQCSSLLRSLACSVCNPLVGLGQYDFTLPCKPICNQIWDSCGSTGVERYVYPFNSSSNAVGYIVGGSNSVGAANNYFSVEEWFSSYLLAPPGTRNCYKWYDSTFDSSNLTNCYSFNNTPKLVVSYQLAFILISENAMVTRGKSIPGRMVLAVLKVLKKI</sequence>
<proteinExistence type="predicted"/>
<evidence type="ECO:0000313" key="2">
    <source>
        <dbReference type="EMBL" id="PRP85982.1"/>
    </source>
</evidence>
<dbReference type="SUPFAM" id="SSF63501">
    <property type="entry name" value="Frizzled cysteine-rich domain"/>
    <property type="match status" value="1"/>
</dbReference>
<dbReference type="EMBL" id="MDYQ01000037">
    <property type="protein sequence ID" value="PRP85982.1"/>
    <property type="molecule type" value="Genomic_DNA"/>
</dbReference>
<reference evidence="2 3" key="1">
    <citation type="journal article" date="2018" name="Genome Biol. Evol.">
        <title>Multiple Roots of Fruiting Body Formation in Amoebozoa.</title>
        <authorList>
            <person name="Hillmann F."/>
            <person name="Forbes G."/>
            <person name="Novohradska S."/>
            <person name="Ferling I."/>
            <person name="Riege K."/>
            <person name="Groth M."/>
            <person name="Westermann M."/>
            <person name="Marz M."/>
            <person name="Spaller T."/>
            <person name="Winckler T."/>
            <person name="Schaap P."/>
            <person name="Glockner G."/>
        </authorList>
    </citation>
    <scope>NUCLEOTIDE SEQUENCE [LARGE SCALE GENOMIC DNA]</scope>
    <source>
        <strain evidence="2 3">Jena</strain>
    </source>
</reference>
<dbReference type="Proteomes" id="UP000241769">
    <property type="component" value="Unassembled WGS sequence"/>
</dbReference>
<gene>
    <name evidence="2" type="ORF">PROFUN_06104</name>
</gene>
<evidence type="ECO:0000313" key="3">
    <source>
        <dbReference type="Proteomes" id="UP000241769"/>
    </source>
</evidence>
<comment type="caution">
    <text evidence="2">The sequence shown here is derived from an EMBL/GenBank/DDBJ whole genome shotgun (WGS) entry which is preliminary data.</text>
</comment>